<name>A0AAW2SKA1_SESRA</name>
<dbReference type="Gene3D" id="4.10.60.10">
    <property type="entry name" value="Zinc finger, CCHC-type"/>
    <property type="match status" value="1"/>
</dbReference>
<dbReference type="GO" id="GO:0003676">
    <property type="term" value="F:nucleic acid binding"/>
    <property type="evidence" value="ECO:0007669"/>
    <property type="project" value="InterPro"/>
</dbReference>
<evidence type="ECO:0008006" key="3">
    <source>
        <dbReference type="Google" id="ProtNLM"/>
    </source>
</evidence>
<dbReference type="EMBL" id="JACGWJ010000010">
    <property type="protein sequence ID" value="KAL0392965.1"/>
    <property type="molecule type" value="Genomic_DNA"/>
</dbReference>
<feature type="compositionally biased region" description="Low complexity" evidence="1">
    <location>
        <begin position="27"/>
        <end position="42"/>
    </location>
</feature>
<dbReference type="SUPFAM" id="SSF57756">
    <property type="entry name" value="Retrovirus zinc finger-like domains"/>
    <property type="match status" value="1"/>
</dbReference>
<gene>
    <name evidence="2" type="ORF">Sradi_2519300</name>
</gene>
<feature type="region of interest" description="Disordered" evidence="1">
    <location>
        <begin position="1"/>
        <end position="54"/>
    </location>
</feature>
<protein>
    <recommendedName>
        <fullName evidence="3">Gag-pol polyprotein</fullName>
    </recommendedName>
</protein>
<reference evidence="2" key="2">
    <citation type="journal article" date="2024" name="Plant">
        <title>Genomic evolution and insights into agronomic trait innovations of Sesamum species.</title>
        <authorList>
            <person name="Miao H."/>
            <person name="Wang L."/>
            <person name="Qu L."/>
            <person name="Liu H."/>
            <person name="Sun Y."/>
            <person name="Le M."/>
            <person name="Wang Q."/>
            <person name="Wei S."/>
            <person name="Zheng Y."/>
            <person name="Lin W."/>
            <person name="Duan Y."/>
            <person name="Cao H."/>
            <person name="Xiong S."/>
            <person name="Wang X."/>
            <person name="Wei L."/>
            <person name="Li C."/>
            <person name="Ma Q."/>
            <person name="Ju M."/>
            <person name="Zhao R."/>
            <person name="Li G."/>
            <person name="Mu C."/>
            <person name="Tian Q."/>
            <person name="Mei H."/>
            <person name="Zhang T."/>
            <person name="Gao T."/>
            <person name="Zhang H."/>
        </authorList>
    </citation>
    <scope>NUCLEOTIDE SEQUENCE</scope>
    <source>
        <strain evidence="2">G02</strain>
    </source>
</reference>
<reference evidence="2" key="1">
    <citation type="submission" date="2020-06" db="EMBL/GenBank/DDBJ databases">
        <authorList>
            <person name="Li T."/>
            <person name="Hu X."/>
            <person name="Zhang T."/>
            <person name="Song X."/>
            <person name="Zhang H."/>
            <person name="Dai N."/>
            <person name="Sheng W."/>
            <person name="Hou X."/>
            <person name="Wei L."/>
        </authorList>
    </citation>
    <scope>NUCLEOTIDE SEQUENCE</scope>
    <source>
        <strain evidence="2">G02</strain>
        <tissue evidence="2">Leaf</tissue>
    </source>
</reference>
<dbReference type="InterPro" id="IPR036875">
    <property type="entry name" value="Znf_CCHC_sf"/>
</dbReference>
<dbReference type="GO" id="GO:0008270">
    <property type="term" value="F:zinc ion binding"/>
    <property type="evidence" value="ECO:0007669"/>
    <property type="project" value="InterPro"/>
</dbReference>
<feature type="compositionally biased region" description="Basic residues" evidence="1">
    <location>
        <begin position="14"/>
        <end position="26"/>
    </location>
</feature>
<organism evidence="2">
    <name type="scientific">Sesamum radiatum</name>
    <name type="common">Black benniseed</name>
    <dbReference type="NCBI Taxonomy" id="300843"/>
    <lineage>
        <taxon>Eukaryota</taxon>
        <taxon>Viridiplantae</taxon>
        <taxon>Streptophyta</taxon>
        <taxon>Embryophyta</taxon>
        <taxon>Tracheophyta</taxon>
        <taxon>Spermatophyta</taxon>
        <taxon>Magnoliopsida</taxon>
        <taxon>eudicotyledons</taxon>
        <taxon>Gunneridae</taxon>
        <taxon>Pentapetalae</taxon>
        <taxon>asterids</taxon>
        <taxon>lamiids</taxon>
        <taxon>Lamiales</taxon>
        <taxon>Pedaliaceae</taxon>
        <taxon>Sesamum</taxon>
    </lineage>
</organism>
<evidence type="ECO:0000256" key="1">
    <source>
        <dbReference type="SAM" id="MobiDB-lite"/>
    </source>
</evidence>
<accession>A0AAW2SKA1</accession>
<sequence>MPTVLVGEASTSKAKGKRAWNRKKGKGNAIAATTSGAGAPTAPVGMGKGKGKLGGSQRLRANDVCMHWQGKGHWKRECPQLFSNLGMFVIEVNLITNSASWVLDTGCGSHML</sequence>
<proteinExistence type="predicted"/>
<comment type="caution">
    <text evidence="2">The sequence shown here is derived from an EMBL/GenBank/DDBJ whole genome shotgun (WGS) entry which is preliminary data.</text>
</comment>
<evidence type="ECO:0000313" key="2">
    <source>
        <dbReference type="EMBL" id="KAL0392965.1"/>
    </source>
</evidence>
<dbReference type="AlphaFoldDB" id="A0AAW2SKA1"/>